<evidence type="ECO:0000256" key="3">
    <source>
        <dbReference type="SAM" id="MobiDB-lite"/>
    </source>
</evidence>
<keyword evidence="1 2" id="KW-0175">Coiled coil</keyword>
<sequence length="549" mass="60458">MSRRRPEESSSMRVKKQQAMIETVQQSNEQMKTDLARESRESRFVTNPAAMKSIVRLQDQADLYAKKIEAERRKIEALDKQIAVTQARVLEQRQKMGGLNASEENNQMIARQINILENRLDKALVKFNESLAYNKTLRERIDAMRRERVVFDGIYKKLERELHERKKEMAAIIEDSNNAYRARDKSQGEMIALRQQAEKDRVEFESEWKELGELIEQDRKLRDTLQQRQQEKAAELRSTIVADGGGGGETRSRSGAAGSSSSADAWGDAPADSAENYEAAFKRIQEATGLEGMGDIVNSFLEAEEKNFSLFNFVNDLNSEIERLELSIAETANEIESHKGAGVSTDSQRKKALRDLEEQLVRTEGRAEEYEERCRAAVKTIAQLKSGIHSIFLRIGASHSSSEELLGNQGVTESNMMQYLGLIEQRTSEILAAYAQSQSGVGGISSAAVRLDSTSNTAASSIGGGGTANAAAAAGPQGRLRGAAVAVQPPALDDLSSGEDSDGEDNERPLTRQELKSKTLRGMGARMEGGQGGVGGEGGERPSSQPHMR</sequence>
<evidence type="ECO:0000259" key="4">
    <source>
        <dbReference type="Pfam" id="PF21773"/>
    </source>
</evidence>
<gene>
    <name evidence="5" type="ORF">JKP88DRAFT_270826</name>
</gene>
<evidence type="ECO:0000313" key="6">
    <source>
        <dbReference type="Proteomes" id="UP000664859"/>
    </source>
</evidence>
<proteinExistence type="predicted"/>
<feature type="compositionally biased region" description="Basic and acidic residues" evidence="3">
    <location>
        <begin position="506"/>
        <end position="517"/>
    </location>
</feature>
<evidence type="ECO:0000313" key="5">
    <source>
        <dbReference type="EMBL" id="KAG5176721.1"/>
    </source>
</evidence>
<dbReference type="Pfam" id="PF21773">
    <property type="entry name" value="ODAD1_CC"/>
    <property type="match status" value="1"/>
</dbReference>
<organism evidence="5 6">
    <name type="scientific">Tribonema minus</name>
    <dbReference type="NCBI Taxonomy" id="303371"/>
    <lineage>
        <taxon>Eukaryota</taxon>
        <taxon>Sar</taxon>
        <taxon>Stramenopiles</taxon>
        <taxon>Ochrophyta</taxon>
        <taxon>PX clade</taxon>
        <taxon>Xanthophyceae</taxon>
        <taxon>Tribonematales</taxon>
        <taxon>Tribonemataceae</taxon>
        <taxon>Tribonema</taxon>
    </lineage>
</organism>
<dbReference type="AlphaFoldDB" id="A0A835YL73"/>
<name>A0A835YL73_9STRA</name>
<feature type="domain" description="ODAD1 central coiled coil region" evidence="4">
    <location>
        <begin position="111"/>
        <end position="407"/>
    </location>
</feature>
<keyword evidence="5" id="KW-0282">Flagellum</keyword>
<protein>
    <submittedName>
        <fullName evidence="5">Flagellar outer dynein arm-docking complex</fullName>
    </submittedName>
</protein>
<dbReference type="OrthoDB" id="6766775at2759"/>
<feature type="compositionally biased region" description="Gly residues" evidence="3">
    <location>
        <begin position="527"/>
        <end position="537"/>
    </location>
</feature>
<feature type="coiled-coil region" evidence="2">
    <location>
        <begin position="14"/>
        <end position="126"/>
    </location>
</feature>
<dbReference type="Proteomes" id="UP000664859">
    <property type="component" value="Unassembled WGS sequence"/>
</dbReference>
<keyword evidence="5" id="KW-0966">Cell projection</keyword>
<accession>A0A835YL73</accession>
<feature type="region of interest" description="Disordered" evidence="3">
    <location>
        <begin position="490"/>
        <end position="549"/>
    </location>
</feature>
<dbReference type="InterPro" id="IPR049258">
    <property type="entry name" value="ODAD1_CC"/>
</dbReference>
<evidence type="ECO:0000256" key="2">
    <source>
        <dbReference type="SAM" id="Coils"/>
    </source>
</evidence>
<dbReference type="PANTHER" id="PTHR21694">
    <property type="entry name" value="COILED-COIL DOMAIN-CONTAINING PROTEIN 63"/>
    <property type="match status" value="1"/>
</dbReference>
<comment type="caution">
    <text evidence="5">The sequence shown here is derived from an EMBL/GenBank/DDBJ whole genome shotgun (WGS) entry which is preliminary data.</text>
</comment>
<keyword evidence="5" id="KW-0969">Cilium</keyword>
<reference evidence="5" key="1">
    <citation type="submission" date="2021-02" db="EMBL/GenBank/DDBJ databases">
        <title>First Annotated Genome of the Yellow-green Alga Tribonema minus.</title>
        <authorList>
            <person name="Mahan K.M."/>
        </authorList>
    </citation>
    <scope>NUCLEOTIDE SEQUENCE</scope>
    <source>
        <strain evidence="5">UTEX B ZZ1240</strain>
    </source>
</reference>
<feature type="region of interest" description="Disordered" evidence="3">
    <location>
        <begin position="233"/>
        <end position="271"/>
    </location>
</feature>
<dbReference type="EMBL" id="JAFCMP010000534">
    <property type="protein sequence ID" value="KAG5176721.1"/>
    <property type="molecule type" value="Genomic_DNA"/>
</dbReference>
<dbReference type="PANTHER" id="PTHR21694:SF18">
    <property type="entry name" value="COILED-COIL DOMAIN-CONTAINING PROTEIN 63"/>
    <property type="match status" value="1"/>
</dbReference>
<dbReference type="InterPro" id="IPR051876">
    <property type="entry name" value="ODA-DC/CCD"/>
</dbReference>
<feature type="compositionally biased region" description="Acidic residues" evidence="3">
    <location>
        <begin position="496"/>
        <end position="505"/>
    </location>
</feature>
<keyword evidence="6" id="KW-1185">Reference proteome</keyword>
<feature type="coiled-coil region" evidence="2">
    <location>
        <begin position="314"/>
        <end position="387"/>
    </location>
</feature>
<feature type="compositionally biased region" description="Low complexity" evidence="3">
    <location>
        <begin position="253"/>
        <end position="271"/>
    </location>
</feature>
<evidence type="ECO:0000256" key="1">
    <source>
        <dbReference type="ARBA" id="ARBA00023054"/>
    </source>
</evidence>